<organism evidence="1 2">
    <name type="scientific">Chryseobacterium carnipullorum</name>
    <dbReference type="NCBI Taxonomy" id="1124835"/>
    <lineage>
        <taxon>Bacteria</taxon>
        <taxon>Pseudomonadati</taxon>
        <taxon>Bacteroidota</taxon>
        <taxon>Flavobacteriia</taxon>
        <taxon>Flavobacteriales</taxon>
        <taxon>Weeksellaceae</taxon>
        <taxon>Chryseobacterium group</taxon>
        <taxon>Chryseobacterium</taxon>
    </lineage>
</organism>
<reference evidence="1 2" key="1">
    <citation type="submission" date="2018-06" db="EMBL/GenBank/DDBJ databases">
        <authorList>
            <consortium name="Pathogen Informatics"/>
            <person name="Doyle S."/>
        </authorList>
    </citation>
    <scope>NUCLEOTIDE SEQUENCE [LARGE SCALE GENOMIC DNA]</scope>
    <source>
        <strain evidence="1 2">NCTC13533</strain>
    </source>
</reference>
<proteinExistence type="predicted"/>
<dbReference type="RefSeq" id="WP_123877211.1">
    <property type="nucleotide sequence ID" value="NZ_CP033920.1"/>
</dbReference>
<protein>
    <recommendedName>
        <fullName evidence="3">WG repeat-containing protein</fullName>
    </recommendedName>
</protein>
<evidence type="ECO:0000313" key="2">
    <source>
        <dbReference type="Proteomes" id="UP000255224"/>
    </source>
</evidence>
<accession>A0A376EN22</accession>
<evidence type="ECO:0000313" key="1">
    <source>
        <dbReference type="EMBL" id="STD10955.1"/>
    </source>
</evidence>
<dbReference type="AlphaFoldDB" id="A0A376EN22"/>
<sequence>MRILSLFTILFSLNLYSQESKIDIRQSLDSKKYNLSIDGKSIAIEKYDSLQVEGNFITGKIGTSWDVYNLTGEMIKSSLKSYYPYSSNTLQIIDSFNKMYFIDKSGRAIIPKKRIQAPLRPNDELGNSTYVSYTIINDHHIKEISKYDKVDTTYSLNFDKIPPQKAIFEKFVNNKKEISFEREWYTGDIWDKLDPDFVILKEDKKYGVWSLLEEKYILSLEFDKIQNFTSYLSLEKNGLSTFYPNIGTEPKYQKLEPYIEYFARFETPNGKKGWVDRKGKEYFEQ</sequence>
<gene>
    <name evidence="1" type="ORF">NCTC13533_04928</name>
</gene>
<dbReference type="EMBL" id="UFVQ01000003">
    <property type="protein sequence ID" value="STD10955.1"/>
    <property type="molecule type" value="Genomic_DNA"/>
</dbReference>
<dbReference type="Proteomes" id="UP000255224">
    <property type="component" value="Unassembled WGS sequence"/>
</dbReference>
<dbReference type="OrthoDB" id="1248222at2"/>
<name>A0A376EN22_CHRCU</name>
<evidence type="ECO:0008006" key="3">
    <source>
        <dbReference type="Google" id="ProtNLM"/>
    </source>
</evidence>